<protein>
    <submittedName>
        <fullName evidence="3">Uncharacterized protein</fullName>
    </submittedName>
</protein>
<evidence type="ECO:0000313" key="3">
    <source>
        <dbReference type="EMBL" id="CEM44766.1"/>
    </source>
</evidence>
<feature type="compositionally biased region" description="Acidic residues" evidence="2">
    <location>
        <begin position="658"/>
        <end position="679"/>
    </location>
</feature>
<feature type="coiled-coil region" evidence="1">
    <location>
        <begin position="48"/>
        <end position="75"/>
    </location>
</feature>
<accession>A0A0G4HKV1</accession>
<dbReference type="VEuPathDB" id="CryptoDB:Cvel_7284"/>
<name>A0A0G4HKV1_9ALVE</name>
<evidence type="ECO:0000256" key="1">
    <source>
        <dbReference type="SAM" id="Coils"/>
    </source>
</evidence>
<feature type="coiled-coil region" evidence="1">
    <location>
        <begin position="302"/>
        <end position="361"/>
    </location>
</feature>
<sequence>MKDGEPEVDYLKTSIGHPLAEALRKCSQTNPAERVRYLIDYLRAWAKVEGLRDERKESERLMKENRAKYATLKAKYVPEDPPEVSLAKKIDAVIETVNTWDWLNPAEWESIVQQVQKLTQATGAYLGQVDLDGPPEDSKEVIRYTHAAPETHKFLTDCVLPPGEGVTWETLTKVETEEGEAQPAEEGEAEAKPEGPAKRLYKSMYVEEVIDTPAVKFFGMTNLGSYVAVPIVYTSVLTVAALAAAKERVTKRIAAKAAHREAEEKRAAAAAEAEEKGEGGEGKEGEATAAADATPPEELPVIETDEALMKGLEEEGRGLEKRIILAIDTCGQVDPLTQAHVNQLERLSDAVVARVQSLEKAAVLAQAENALDEKTAEKAAKGVAVLREAQEGGQEKAAEEISSRQDEEDSPYAGQWGDQVKSVLQKHEELMEMSAAIGEKLEDSLLSLSNVRVMDENFSNAVAALLLLLGIPKAELTAQGHVDKYDPIKMQLRLDKKIPPMLKAVDLRGPKQYAHPTSRFIHVRKLVDTLPKSEDTALVADPGLSVLCTWLHQAVSLRMKDLQVRMEQRDAAEAAYAEALEKHKAAMEAWETARAEKKAAAEAAAAEREAARAAAAAEGGEEGAEGAGEEGKEKEEGGEKAEGEEGEGKEGEEKKEKEEEDEPPPEEPAPLEEEKDEDMADYRADPGAAA</sequence>
<feature type="region of interest" description="Disordered" evidence="2">
    <location>
        <begin position="389"/>
        <end position="414"/>
    </location>
</feature>
<keyword evidence="1" id="KW-0175">Coiled coil</keyword>
<feature type="compositionally biased region" description="Acidic residues" evidence="2">
    <location>
        <begin position="177"/>
        <end position="188"/>
    </location>
</feature>
<feature type="compositionally biased region" description="Basic and acidic residues" evidence="2">
    <location>
        <begin position="389"/>
        <end position="405"/>
    </location>
</feature>
<feature type="compositionally biased region" description="Basic and acidic residues" evidence="2">
    <location>
        <begin position="600"/>
        <end position="611"/>
    </location>
</feature>
<proteinExistence type="predicted"/>
<reference evidence="3" key="1">
    <citation type="submission" date="2014-11" db="EMBL/GenBank/DDBJ databases">
        <authorList>
            <person name="Otto D Thomas"/>
            <person name="Naeem Raeece"/>
        </authorList>
    </citation>
    <scope>NUCLEOTIDE SEQUENCE</scope>
</reference>
<feature type="compositionally biased region" description="Acidic residues" evidence="2">
    <location>
        <begin position="619"/>
        <end position="628"/>
    </location>
</feature>
<organism evidence="3">
    <name type="scientific">Chromera velia CCMP2878</name>
    <dbReference type="NCBI Taxonomy" id="1169474"/>
    <lineage>
        <taxon>Eukaryota</taxon>
        <taxon>Sar</taxon>
        <taxon>Alveolata</taxon>
        <taxon>Colpodellida</taxon>
        <taxon>Chromeraceae</taxon>
        <taxon>Chromera</taxon>
    </lineage>
</organism>
<feature type="compositionally biased region" description="Basic and acidic residues" evidence="2">
    <location>
        <begin position="629"/>
        <end position="657"/>
    </location>
</feature>
<gene>
    <name evidence="3" type="ORF">Cvel_7284</name>
</gene>
<feature type="region of interest" description="Disordered" evidence="2">
    <location>
        <begin position="264"/>
        <end position="301"/>
    </location>
</feature>
<feature type="region of interest" description="Disordered" evidence="2">
    <location>
        <begin position="176"/>
        <end position="195"/>
    </location>
</feature>
<dbReference type="AlphaFoldDB" id="A0A0G4HKV1"/>
<feature type="region of interest" description="Disordered" evidence="2">
    <location>
        <begin position="600"/>
        <end position="690"/>
    </location>
</feature>
<feature type="compositionally biased region" description="Basic and acidic residues" evidence="2">
    <location>
        <begin position="264"/>
        <end position="286"/>
    </location>
</feature>
<feature type="compositionally biased region" description="Low complexity" evidence="2">
    <location>
        <begin position="287"/>
        <end position="296"/>
    </location>
</feature>
<dbReference type="EMBL" id="CDMZ01003008">
    <property type="protein sequence ID" value="CEM44766.1"/>
    <property type="molecule type" value="Genomic_DNA"/>
</dbReference>
<evidence type="ECO:0000256" key="2">
    <source>
        <dbReference type="SAM" id="MobiDB-lite"/>
    </source>
</evidence>